<evidence type="ECO:0000313" key="2">
    <source>
        <dbReference type="Proteomes" id="UP001055879"/>
    </source>
</evidence>
<accession>A0ACB8Y9J8</accession>
<reference evidence="1 2" key="2">
    <citation type="journal article" date="2022" name="Mol. Ecol. Resour.">
        <title>The genomes of chicory, endive, great burdock and yacon provide insights into Asteraceae paleo-polyploidization history and plant inulin production.</title>
        <authorList>
            <person name="Fan W."/>
            <person name="Wang S."/>
            <person name="Wang H."/>
            <person name="Wang A."/>
            <person name="Jiang F."/>
            <person name="Liu H."/>
            <person name="Zhao H."/>
            <person name="Xu D."/>
            <person name="Zhang Y."/>
        </authorList>
    </citation>
    <scope>NUCLEOTIDE SEQUENCE [LARGE SCALE GENOMIC DNA]</scope>
    <source>
        <strain evidence="2">cv. Niubang</strain>
    </source>
</reference>
<comment type="caution">
    <text evidence="1">The sequence shown here is derived from an EMBL/GenBank/DDBJ whole genome shotgun (WGS) entry which is preliminary data.</text>
</comment>
<name>A0ACB8Y9J8_ARCLA</name>
<dbReference type="EMBL" id="CM042059">
    <property type="protein sequence ID" value="KAI3681283.1"/>
    <property type="molecule type" value="Genomic_DNA"/>
</dbReference>
<dbReference type="Proteomes" id="UP001055879">
    <property type="component" value="Linkage Group LG13"/>
</dbReference>
<evidence type="ECO:0000313" key="1">
    <source>
        <dbReference type="EMBL" id="KAI3681283.1"/>
    </source>
</evidence>
<reference evidence="2" key="1">
    <citation type="journal article" date="2022" name="Mol. Ecol. Resour.">
        <title>The genomes of chicory, endive, great burdock and yacon provide insights into Asteraceae palaeo-polyploidization history and plant inulin production.</title>
        <authorList>
            <person name="Fan W."/>
            <person name="Wang S."/>
            <person name="Wang H."/>
            <person name="Wang A."/>
            <person name="Jiang F."/>
            <person name="Liu H."/>
            <person name="Zhao H."/>
            <person name="Xu D."/>
            <person name="Zhang Y."/>
        </authorList>
    </citation>
    <scope>NUCLEOTIDE SEQUENCE [LARGE SCALE GENOMIC DNA]</scope>
    <source>
        <strain evidence="2">cv. Niubang</strain>
    </source>
</reference>
<gene>
    <name evidence="1" type="ORF">L6452_36073</name>
</gene>
<sequence>MTSLQDEVNQLKDNMTRNTSQLLFLTSHVEHLTGEVRGLNTKMDSANHLLSQLLVKLNEPTPTPSFTHDDRISLTVAVDFIHQATSSIPDIEGRLEKLEADARRTPVADAAAPTNDDLPRDDDKEGEMISEENTATEAQVAVEEPPSQSEGEKIAEVSTIEVQVPPSSSQGVEEEETMKKKKTRKTLIFKIRMMMTQLMMIMKTPLFGFQQHQLLRPKAFSSVKQGGDKRMLLQFSPVKQFSPLLKGTPSLQIIPTLTADDQIIPTSFNEDDELEEEEDETLLHPRRPSRPAQWSEDELKRRTEMISHLESQRLTIPPQSLLEELNFISEAEYEESVRTERLLPDYRRDADLALKVHASMFKDDKLKENAVVVQAAILKVIEEERTKEKVVSDKSLDWCKQKIDYRSDPMKIVAVTISGRKKKDRTSVTMEITKEDGSSKAMFVSSLEHFGYVECLEFKEALKKSKSTYKGYVEGLIGALINRVVAILIVPSALPPKTKQIKRRPASSSSDNVDVIKNDTSIKFSKEALFRPPPDLSVLDLSLPPGGPFIPGKVLKNPFRIFFRDDEGQLRFQRVSKIPICPLNHLKNLLCLWCTYSPSAEPFKTLIRQESADRRQKGEEVPDYMIKLDVIPEDKFRDKRCSLLNRRGSC</sequence>
<keyword evidence="2" id="KW-1185">Reference proteome</keyword>
<proteinExistence type="predicted"/>
<protein>
    <submittedName>
        <fullName evidence="1">Uncharacterized protein</fullName>
    </submittedName>
</protein>
<organism evidence="1 2">
    <name type="scientific">Arctium lappa</name>
    <name type="common">Greater burdock</name>
    <name type="synonym">Lappa major</name>
    <dbReference type="NCBI Taxonomy" id="4217"/>
    <lineage>
        <taxon>Eukaryota</taxon>
        <taxon>Viridiplantae</taxon>
        <taxon>Streptophyta</taxon>
        <taxon>Embryophyta</taxon>
        <taxon>Tracheophyta</taxon>
        <taxon>Spermatophyta</taxon>
        <taxon>Magnoliopsida</taxon>
        <taxon>eudicotyledons</taxon>
        <taxon>Gunneridae</taxon>
        <taxon>Pentapetalae</taxon>
        <taxon>asterids</taxon>
        <taxon>campanulids</taxon>
        <taxon>Asterales</taxon>
        <taxon>Asteraceae</taxon>
        <taxon>Carduoideae</taxon>
        <taxon>Cardueae</taxon>
        <taxon>Arctiinae</taxon>
        <taxon>Arctium</taxon>
    </lineage>
</organism>